<evidence type="ECO:0000313" key="2">
    <source>
        <dbReference type="Proteomes" id="UP000436468"/>
    </source>
</evidence>
<keyword evidence="2" id="KW-1185">Reference proteome</keyword>
<dbReference type="Proteomes" id="UP000436468">
    <property type="component" value="Unassembled WGS sequence"/>
</dbReference>
<gene>
    <name evidence="1" type="ORF">GPL21_33370</name>
</gene>
<proteinExistence type="predicted"/>
<protein>
    <submittedName>
        <fullName evidence="1">Uncharacterized protein</fullName>
    </submittedName>
</protein>
<organism evidence="1 2">
    <name type="scientific">Bradyrhizobium pachyrhizi</name>
    <dbReference type="NCBI Taxonomy" id="280333"/>
    <lineage>
        <taxon>Bacteria</taxon>
        <taxon>Pseudomonadati</taxon>
        <taxon>Pseudomonadota</taxon>
        <taxon>Alphaproteobacteria</taxon>
        <taxon>Hyphomicrobiales</taxon>
        <taxon>Nitrobacteraceae</taxon>
        <taxon>Bradyrhizobium</taxon>
    </lineage>
</organism>
<dbReference type="RefSeq" id="WP_157348081.1">
    <property type="nucleotide sequence ID" value="NZ_WQNF01000036.1"/>
</dbReference>
<dbReference type="EMBL" id="WQNF01000036">
    <property type="protein sequence ID" value="MVT69976.1"/>
    <property type="molecule type" value="Genomic_DNA"/>
</dbReference>
<sequence length="119" mass="13475">MTEQSSILRVVRGARRDAAPALHDDGASLHVQIAAPGAKVLLLPGRFRGQRYVADNVRYILSRGAEEGERHIRRNLNAIRRTLVEMGVDQIAIDVEVRRVETEVRVELWRQVLTPDDRS</sequence>
<evidence type="ECO:0000313" key="1">
    <source>
        <dbReference type="EMBL" id="MVT69976.1"/>
    </source>
</evidence>
<comment type="caution">
    <text evidence="1">The sequence shown here is derived from an EMBL/GenBank/DDBJ whole genome shotgun (WGS) entry which is preliminary data.</text>
</comment>
<dbReference type="Pfam" id="PF19551">
    <property type="entry name" value="DUF6074"/>
    <property type="match status" value="1"/>
</dbReference>
<dbReference type="AlphaFoldDB" id="A0A844SVF0"/>
<accession>A0A844SVF0</accession>
<dbReference type="InterPro" id="IPR045720">
    <property type="entry name" value="DUF6074"/>
</dbReference>
<reference evidence="1 2" key="1">
    <citation type="submission" date="2019-12" db="EMBL/GenBank/DDBJ databases">
        <title>Draft genome sequences Bradyrhizobium cajani AMBPC1010, Bradyrhizobium pachyrhizi AMBPC1040 and Bradyrhizobium yuanmingense ALSPC3051, three plant growth promoting strains isolated from nodules of Cajanus cajan L. in Dominican Republic.</title>
        <authorList>
            <person name="Flores-Felix J.D."/>
            <person name="Araujo J."/>
            <person name="Diaz-Alcantara C."/>
            <person name="Gonzalez-Andres F."/>
            <person name="Velazquez E."/>
        </authorList>
    </citation>
    <scope>NUCLEOTIDE SEQUENCE [LARGE SCALE GENOMIC DNA]</scope>
    <source>
        <strain evidence="1 2">1040</strain>
    </source>
</reference>
<name>A0A844SVF0_9BRAD</name>